<accession>A0AAW1RQ50</accession>
<evidence type="ECO:0008006" key="4">
    <source>
        <dbReference type="Google" id="ProtNLM"/>
    </source>
</evidence>
<feature type="region of interest" description="Disordered" evidence="1">
    <location>
        <begin position="398"/>
        <end position="434"/>
    </location>
</feature>
<dbReference type="Pfam" id="PF13714">
    <property type="entry name" value="PEP_mutase"/>
    <property type="match status" value="1"/>
</dbReference>
<feature type="compositionally biased region" description="Low complexity" evidence="1">
    <location>
        <begin position="344"/>
        <end position="360"/>
    </location>
</feature>
<protein>
    <recommendedName>
        <fullName evidence="4">Isocitrate lyase</fullName>
    </recommendedName>
</protein>
<evidence type="ECO:0000256" key="1">
    <source>
        <dbReference type="SAM" id="MobiDB-lite"/>
    </source>
</evidence>
<feature type="region of interest" description="Disordered" evidence="1">
    <location>
        <begin position="339"/>
        <end position="386"/>
    </location>
</feature>
<dbReference type="Proteomes" id="UP001438707">
    <property type="component" value="Unassembled WGS sequence"/>
</dbReference>
<dbReference type="EMBL" id="JALJOS010000008">
    <property type="protein sequence ID" value="KAK9835898.1"/>
    <property type="molecule type" value="Genomic_DNA"/>
</dbReference>
<sequence>MFEVPTQSRLSQQPCRLLAPARLRQTSQNFQTQARAESRTNTLRKLLASPKVLKAPCCFDALSARLIEQAGFDVSFMSGFCVSAARLASPDAGLISYGEMLDTGRLIHEGTTSMPIIGDGDTGYGNAMNVKRTVRGYAAAGFAGILIEDQEWPKRCGHMGVKRVVPRHEAIARVRAAADARDEGSDILILARTDARQAVSLEEALWRAAAFADAGADILFIDALTSVEDMQAFCRAGGSAAAKPKMANMLEGGRTPLLPAEQLHEMGFKLVAYPLSLLGAYVQSMQQTLQLLHQGGPETFPPSRLPSFETLQAAVGFPEYLKGAENYAKLEQGLATAFSTPADSNQSASTSSASRVSEQSYAANPQSASENFSSSGSVNGSTGAVAEQSNIVEADAILVGSEQSREESRQGPSDGRPRPESTPPARPDDMRWQDPALRRSRVLRFRVTDQVSGAVKLETTFPAGFLENTPAFVPAIAGIDLERLISSAQPDQLGGRALADFTNDGDRVQIFLQ</sequence>
<dbReference type="SUPFAM" id="SSF51621">
    <property type="entry name" value="Phosphoenolpyruvate/pyruvate domain"/>
    <property type="match status" value="1"/>
</dbReference>
<dbReference type="PANTHER" id="PTHR42905">
    <property type="entry name" value="PHOSPHOENOLPYRUVATE CARBOXYLASE"/>
    <property type="match status" value="1"/>
</dbReference>
<evidence type="ECO:0000313" key="3">
    <source>
        <dbReference type="Proteomes" id="UP001438707"/>
    </source>
</evidence>
<feature type="compositionally biased region" description="Polar residues" evidence="1">
    <location>
        <begin position="361"/>
        <end position="386"/>
    </location>
</feature>
<feature type="compositionally biased region" description="Basic and acidic residues" evidence="1">
    <location>
        <begin position="403"/>
        <end position="419"/>
    </location>
</feature>
<dbReference type="InterPro" id="IPR040442">
    <property type="entry name" value="Pyrv_kinase-like_dom_sf"/>
</dbReference>
<dbReference type="Gene3D" id="3.20.20.60">
    <property type="entry name" value="Phosphoenolpyruvate-binding domains"/>
    <property type="match status" value="1"/>
</dbReference>
<comment type="caution">
    <text evidence="2">The sequence shown here is derived from an EMBL/GenBank/DDBJ whole genome shotgun (WGS) entry which is preliminary data.</text>
</comment>
<dbReference type="PROSITE" id="PS00161">
    <property type="entry name" value="ISOCITRATE_LYASE"/>
    <property type="match status" value="1"/>
</dbReference>
<dbReference type="InterPro" id="IPR039556">
    <property type="entry name" value="ICL/PEPM"/>
</dbReference>
<dbReference type="PANTHER" id="PTHR42905:SF2">
    <property type="entry name" value="PHOSPHOENOLPYRUVATE CARBOXYLASE FAMILY PROTEIN"/>
    <property type="match status" value="1"/>
</dbReference>
<dbReference type="CDD" id="cd00377">
    <property type="entry name" value="ICL_PEPM"/>
    <property type="match status" value="1"/>
</dbReference>
<organism evidence="2 3">
    <name type="scientific">Apatococcus lobatus</name>
    <dbReference type="NCBI Taxonomy" id="904363"/>
    <lineage>
        <taxon>Eukaryota</taxon>
        <taxon>Viridiplantae</taxon>
        <taxon>Chlorophyta</taxon>
        <taxon>core chlorophytes</taxon>
        <taxon>Trebouxiophyceae</taxon>
        <taxon>Chlorellales</taxon>
        <taxon>Chlorellaceae</taxon>
        <taxon>Apatococcus</taxon>
    </lineage>
</organism>
<gene>
    <name evidence="2" type="ORF">WJX74_010534</name>
</gene>
<keyword evidence="3" id="KW-1185">Reference proteome</keyword>
<dbReference type="InterPro" id="IPR018523">
    <property type="entry name" value="Isocitrate_lyase_ph_CS"/>
</dbReference>
<reference evidence="2 3" key="1">
    <citation type="journal article" date="2024" name="Nat. Commun.">
        <title>Phylogenomics reveals the evolutionary origins of lichenization in chlorophyte algae.</title>
        <authorList>
            <person name="Puginier C."/>
            <person name="Libourel C."/>
            <person name="Otte J."/>
            <person name="Skaloud P."/>
            <person name="Haon M."/>
            <person name="Grisel S."/>
            <person name="Petersen M."/>
            <person name="Berrin J.G."/>
            <person name="Delaux P.M."/>
            <person name="Dal Grande F."/>
            <person name="Keller J."/>
        </authorList>
    </citation>
    <scope>NUCLEOTIDE SEQUENCE [LARGE SCALE GENOMIC DNA]</scope>
    <source>
        <strain evidence="2 3">SAG 2145</strain>
    </source>
</reference>
<dbReference type="AlphaFoldDB" id="A0AAW1RQ50"/>
<dbReference type="InterPro" id="IPR015813">
    <property type="entry name" value="Pyrv/PenolPyrv_kinase-like_dom"/>
</dbReference>
<evidence type="ECO:0000313" key="2">
    <source>
        <dbReference type="EMBL" id="KAK9835898.1"/>
    </source>
</evidence>
<proteinExistence type="predicted"/>
<dbReference type="GO" id="GO:0003824">
    <property type="term" value="F:catalytic activity"/>
    <property type="evidence" value="ECO:0007669"/>
    <property type="project" value="InterPro"/>
</dbReference>
<name>A0AAW1RQ50_9CHLO</name>